<feature type="compositionally biased region" description="Low complexity" evidence="3">
    <location>
        <begin position="180"/>
        <end position="192"/>
    </location>
</feature>
<evidence type="ECO:0000313" key="4">
    <source>
        <dbReference type="EMBL" id="CAH8361703.1"/>
    </source>
</evidence>
<feature type="region of interest" description="Disordered" evidence="3">
    <location>
        <begin position="1"/>
        <end position="26"/>
    </location>
</feature>
<keyword evidence="1 2" id="KW-0175">Coiled coil</keyword>
<organism evidence="4 5">
    <name type="scientific">Eruca vesicaria subsp. sativa</name>
    <name type="common">Garden rocket</name>
    <name type="synonym">Eruca sativa</name>
    <dbReference type="NCBI Taxonomy" id="29727"/>
    <lineage>
        <taxon>Eukaryota</taxon>
        <taxon>Viridiplantae</taxon>
        <taxon>Streptophyta</taxon>
        <taxon>Embryophyta</taxon>
        <taxon>Tracheophyta</taxon>
        <taxon>Spermatophyta</taxon>
        <taxon>Magnoliopsida</taxon>
        <taxon>eudicotyledons</taxon>
        <taxon>Gunneridae</taxon>
        <taxon>Pentapetalae</taxon>
        <taxon>rosids</taxon>
        <taxon>malvids</taxon>
        <taxon>Brassicales</taxon>
        <taxon>Brassicaceae</taxon>
        <taxon>Brassiceae</taxon>
        <taxon>Eruca</taxon>
    </lineage>
</organism>
<feature type="compositionally biased region" description="Polar residues" evidence="3">
    <location>
        <begin position="146"/>
        <end position="156"/>
    </location>
</feature>
<dbReference type="AlphaFoldDB" id="A0ABC8KWW0"/>
<dbReference type="PANTHER" id="PTHR23172:SF19">
    <property type="entry name" value="J DOMAIN-CONTAINING PROTEIN"/>
    <property type="match status" value="1"/>
</dbReference>
<feature type="compositionally biased region" description="Polar residues" evidence="3">
    <location>
        <begin position="73"/>
        <end position="87"/>
    </location>
</feature>
<dbReference type="Proteomes" id="UP001642260">
    <property type="component" value="Unassembled WGS sequence"/>
</dbReference>
<feature type="compositionally biased region" description="Polar residues" evidence="3">
    <location>
        <begin position="114"/>
        <end position="131"/>
    </location>
</feature>
<feature type="compositionally biased region" description="Low complexity" evidence="3">
    <location>
        <begin position="482"/>
        <end position="492"/>
    </location>
</feature>
<reference evidence="4 5" key="1">
    <citation type="submission" date="2022-03" db="EMBL/GenBank/DDBJ databases">
        <authorList>
            <person name="Macdonald S."/>
            <person name="Ahmed S."/>
            <person name="Newling K."/>
        </authorList>
    </citation>
    <scope>NUCLEOTIDE SEQUENCE [LARGE SCALE GENOMIC DNA]</scope>
</reference>
<accession>A0ABC8KWW0</accession>
<feature type="compositionally biased region" description="Low complexity" evidence="3">
    <location>
        <begin position="1"/>
        <end position="16"/>
    </location>
</feature>
<feature type="region of interest" description="Disordered" evidence="3">
    <location>
        <begin position="208"/>
        <end position="385"/>
    </location>
</feature>
<evidence type="ECO:0000256" key="2">
    <source>
        <dbReference type="SAM" id="Coils"/>
    </source>
</evidence>
<dbReference type="InterPro" id="IPR036869">
    <property type="entry name" value="J_dom_sf"/>
</dbReference>
<dbReference type="FunFam" id="1.10.287.110:FF:000009">
    <property type="entry name" value="Auxilin-related protein 1"/>
    <property type="match status" value="1"/>
</dbReference>
<dbReference type="Gene3D" id="1.10.287.110">
    <property type="entry name" value="DnaJ domain"/>
    <property type="match status" value="1"/>
</dbReference>
<keyword evidence="5" id="KW-1185">Reference proteome</keyword>
<dbReference type="PANTHER" id="PTHR23172">
    <property type="entry name" value="AUXILIN/CYCLIN G-ASSOCIATED KINASE-RELATED"/>
    <property type="match status" value="1"/>
</dbReference>
<gene>
    <name evidence="4" type="ORF">ERUC_LOCUS27459</name>
</gene>
<feature type="compositionally biased region" description="Polar residues" evidence="3">
    <location>
        <begin position="269"/>
        <end position="292"/>
    </location>
</feature>
<feature type="region of interest" description="Disordered" evidence="3">
    <location>
        <begin position="401"/>
        <end position="542"/>
    </location>
</feature>
<protein>
    <submittedName>
        <fullName evidence="4">Uncharacterized protein</fullName>
    </submittedName>
</protein>
<evidence type="ECO:0000256" key="3">
    <source>
        <dbReference type="SAM" id="MobiDB-lite"/>
    </source>
</evidence>
<sequence>MDSSAASSSYSFASSPARKKPDSSFDYDAMFKEPSMPVYDKPVFDEDVFDDEPIPHLHTSQSDRFDNVFASMESPSRLRNQNSSGSSVFDDLIPEFGRPTSPPTKRSTSERKPPSSNLVDLDESASTTLRQPPTGGFTDPFEEFNSKQNVDSSDSLHSLGRSGSDMDSRGKSHLRPPNLSASQSPVYSSGSSYHGNKVAFDHVLESHYTSSTTVPPQPTSPVYENKSLSSDDDVWLTVSEIPLFTQPTSAHPPSRPPPPRPTTRKVNEPSLSSSTNPIASLNDFSMGRSQAAANGYPDPPSDEQDSDVFSTAVASAAAMKDAMDKAEAKFRHAKERKERDHLKANRVREGDPMESRENGVRENQARLDRERAEMEREAEQKRVEKERERLLARQAVERATREARQRAAAEAQAKAQRAAVAKATTDARERAERAAVQRAHLEARERAAAGAKEKAERAAAEARERANAEEREKEAKLRAERAAAAQAQAKQQESNDDLDSFFNSVSRPSSAPRQRTNPPNPFQDSWNRGGSFESSKASENLRKTSSVTNIVDDLSSIFGASATQSGGFQDIAGETEDKRRARLERHQKIQERAEKALAEKNNRDLQVQREQAERNRIGVTLDVEIKRWGAGKEGNLRALLSTLQYVLWPECGWQPVALTDLITAASVKKFYRKATLCIHPDKVQQKGANLQQKYIAEKVFDMLKEAWNKFNSEELF</sequence>
<feature type="compositionally biased region" description="Basic and acidic residues" evidence="3">
    <location>
        <begin position="321"/>
        <end position="385"/>
    </location>
</feature>
<evidence type="ECO:0000256" key="1">
    <source>
        <dbReference type="ARBA" id="ARBA00023054"/>
    </source>
</evidence>
<evidence type="ECO:0000313" key="5">
    <source>
        <dbReference type="Proteomes" id="UP001642260"/>
    </source>
</evidence>
<comment type="caution">
    <text evidence="4">The sequence shown here is derived from an EMBL/GenBank/DDBJ whole genome shotgun (WGS) entry which is preliminary data.</text>
</comment>
<proteinExistence type="predicted"/>
<feature type="compositionally biased region" description="Low complexity" evidence="3">
    <location>
        <begin position="307"/>
        <end position="320"/>
    </location>
</feature>
<feature type="compositionally biased region" description="Low complexity" evidence="3">
    <location>
        <begin position="408"/>
        <end position="424"/>
    </location>
</feature>
<feature type="coiled-coil region" evidence="2">
    <location>
        <begin position="583"/>
        <end position="615"/>
    </location>
</feature>
<dbReference type="EMBL" id="CAKOAT010312932">
    <property type="protein sequence ID" value="CAH8361703.1"/>
    <property type="molecule type" value="Genomic_DNA"/>
</dbReference>
<feature type="region of interest" description="Disordered" evidence="3">
    <location>
        <begin position="41"/>
        <end position="194"/>
    </location>
</feature>
<name>A0ABC8KWW0_ERUVS</name>
<feature type="compositionally biased region" description="Polar residues" evidence="3">
    <location>
        <begin position="501"/>
        <end position="542"/>
    </location>
</feature>
<feature type="compositionally biased region" description="Basic and acidic residues" evidence="3">
    <location>
        <begin position="425"/>
        <end position="481"/>
    </location>
</feature>
<dbReference type="SUPFAM" id="SSF46565">
    <property type="entry name" value="Chaperone J-domain"/>
    <property type="match status" value="1"/>
</dbReference>